<accession>A0A2A6E0Y7</accession>
<dbReference type="PROSITE" id="PS00617">
    <property type="entry name" value="RECF_1"/>
    <property type="match status" value="1"/>
</dbReference>
<keyword evidence="8 12" id="KW-0067">ATP-binding</keyword>
<dbReference type="GO" id="GO:0006260">
    <property type="term" value="P:DNA replication"/>
    <property type="evidence" value="ECO:0007669"/>
    <property type="project" value="UniProtKB-UniRule"/>
</dbReference>
<evidence type="ECO:0000256" key="11">
    <source>
        <dbReference type="ARBA" id="ARBA00023236"/>
    </source>
</evidence>
<name>A0A2A6E0Y7_9BACL</name>
<evidence type="ECO:0000256" key="12">
    <source>
        <dbReference type="HAMAP-Rule" id="MF_00365"/>
    </source>
</evidence>
<keyword evidence="7 12" id="KW-0227">DNA damage</keyword>
<evidence type="ECO:0000256" key="9">
    <source>
        <dbReference type="ARBA" id="ARBA00023125"/>
    </source>
</evidence>
<reference evidence="15 16" key="1">
    <citation type="submission" date="2016-12" db="EMBL/GenBank/DDBJ databases">
        <title>Candidatus Reconcilibacillus cellulovorans genome.</title>
        <authorList>
            <person name="Kolinko S."/>
            <person name="Wu Y.-W."/>
            <person name="Tachea F."/>
            <person name="Denzel E."/>
            <person name="Hiras J."/>
            <person name="Baecker N."/>
            <person name="Chan L.J."/>
            <person name="Eichorst S.A."/>
            <person name="Frey D."/>
            <person name="Adams P.D."/>
            <person name="Pray T."/>
            <person name="Tanjore D."/>
            <person name="Petzold C.J."/>
            <person name="Gladden J.M."/>
            <person name="Simmons B.A."/>
            <person name="Singer S.W."/>
        </authorList>
    </citation>
    <scope>NUCLEOTIDE SEQUENCE [LARGE SCALE GENOMIC DNA]</scope>
    <source>
        <strain evidence="15">JTherm</strain>
    </source>
</reference>
<keyword evidence="4 12" id="KW-0963">Cytoplasm</keyword>
<evidence type="ECO:0000259" key="14">
    <source>
        <dbReference type="Pfam" id="PF02463"/>
    </source>
</evidence>
<dbReference type="EMBL" id="MOXJ01000015">
    <property type="protein sequence ID" value="PDO10417.1"/>
    <property type="molecule type" value="Genomic_DNA"/>
</dbReference>
<keyword evidence="6 12" id="KW-0547">Nucleotide-binding</keyword>
<evidence type="ECO:0000256" key="1">
    <source>
        <dbReference type="ARBA" id="ARBA00004496"/>
    </source>
</evidence>
<dbReference type="InterPro" id="IPR042174">
    <property type="entry name" value="RecF_2"/>
</dbReference>
<protein>
    <recommendedName>
        <fullName evidence="3 12">DNA replication and repair protein RecF</fullName>
    </recommendedName>
</protein>
<evidence type="ECO:0000256" key="4">
    <source>
        <dbReference type="ARBA" id="ARBA00022490"/>
    </source>
</evidence>
<evidence type="ECO:0000313" key="16">
    <source>
        <dbReference type="Proteomes" id="UP000243688"/>
    </source>
</evidence>
<evidence type="ECO:0000256" key="10">
    <source>
        <dbReference type="ARBA" id="ARBA00023204"/>
    </source>
</evidence>
<sequence length="375" mass="42379">MRLERLRLENYRNYERLDLVFDGLLHLFVGRNAQGKTNLLEAIHVLALARSHRTHADEDLVRWGSETAAVAGIVERAKGELQLELAVSRAGKKAKANGLERRKLSEYVGSFNVVLFAPEDLNLVKGAPGVRRRFLDMELGQAFPVYLRELSQYQRLLRQRNRLLRQYAGRPVPSGLLDVFSEQLAAVGVKVMLKRQGFIKKLSRWASDIHERMTGGAERLDVRYLPSLELDAEGDEDAAFRRFMVKLSQMREEELRRCVTLVGPHRDDLAFSVNGVDVQAFGSQGQQRTVALSLKLAEIELIAEETGEYPILLLDDVLSELDRFRRSRLIEAFRGRIQTFVTATSLEGLDFRSTAGATLYCVEAGRVRPAAEGEI</sequence>
<comment type="similarity">
    <text evidence="2 12 13">Belongs to the RecF family.</text>
</comment>
<dbReference type="GO" id="GO:0009432">
    <property type="term" value="P:SOS response"/>
    <property type="evidence" value="ECO:0007669"/>
    <property type="project" value="UniProtKB-UniRule"/>
</dbReference>
<evidence type="ECO:0000256" key="6">
    <source>
        <dbReference type="ARBA" id="ARBA00022741"/>
    </source>
</evidence>
<evidence type="ECO:0000256" key="13">
    <source>
        <dbReference type="RuleBase" id="RU000578"/>
    </source>
</evidence>
<evidence type="ECO:0000256" key="8">
    <source>
        <dbReference type="ARBA" id="ARBA00022840"/>
    </source>
</evidence>
<evidence type="ECO:0000256" key="5">
    <source>
        <dbReference type="ARBA" id="ARBA00022705"/>
    </source>
</evidence>
<evidence type="ECO:0000313" key="15">
    <source>
        <dbReference type="EMBL" id="PDO10417.1"/>
    </source>
</evidence>
<dbReference type="PROSITE" id="PS00618">
    <property type="entry name" value="RECF_2"/>
    <property type="match status" value="1"/>
</dbReference>
<dbReference type="InterPro" id="IPR001238">
    <property type="entry name" value="DNA-binding_RecF"/>
</dbReference>
<feature type="domain" description="RecF/RecN/SMC N-terminal" evidence="14">
    <location>
        <begin position="3"/>
        <end position="344"/>
    </location>
</feature>
<dbReference type="CDD" id="cd03242">
    <property type="entry name" value="ABC_RecF"/>
    <property type="match status" value="1"/>
</dbReference>
<keyword evidence="9 12" id="KW-0238">DNA-binding</keyword>
<dbReference type="Proteomes" id="UP000243688">
    <property type="component" value="Unassembled WGS sequence"/>
</dbReference>
<dbReference type="GO" id="GO:0006302">
    <property type="term" value="P:double-strand break repair"/>
    <property type="evidence" value="ECO:0007669"/>
    <property type="project" value="TreeGrafter"/>
</dbReference>
<keyword evidence="5 12" id="KW-0235">DNA replication</keyword>
<dbReference type="InterPro" id="IPR027417">
    <property type="entry name" value="P-loop_NTPase"/>
</dbReference>
<dbReference type="InterPro" id="IPR003395">
    <property type="entry name" value="RecF/RecN/SMC_N"/>
</dbReference>
<feature type="binding site" evidence="12">
    <location>
        <begin position="30"/>
        <end position="37"/>
    </location>
    <ligand>
        <name>ATP</name>
        <dbReference type="ChEBI" id="CHEBI:30616"/>
    </ligand>
</feature>
<evidence type="ECO:0000256" key="7">
    <source>
        <dbReference type="ARBA" id="ARBA00022763"/>
    </source>
</evidence>
<dbReference type="NCBIfam" id="TIGR00611">
    <property type="entry name" value="recf"/>
    <property type="match status" value="1"/>
</dbReference>
<dbReference type="PANTHER" id="PTHR32182">
    <property type="entry name" value="DNA REPLICATION AND REPAIR PROTEIN RECF"/>
    <property type="match status" value="1"/>
</dbReference>
<comment type="subcellular location">
    <subcellularLocation>
        <location evidence="1 12 13">Cytoplasm</location>
    </subcellularLocation>
</comment>
<comment type="function">
    <text evidence="12 13">The RecF protein is involved in DNA metabolism; it is required for DNA replication and normal SOS inducibility. RecF binds preferentially to single-stranded, linear DNA. It also seems to bind ATP.</text>
</comment>
<keyword evidence="11 12" id="KW-0742">SOS response</keyword>
<dbReference type="GO" id="GO:0003697">
    <property type="term" value="F:single-stranded DNA binding"/>
    <property type="evidence" value="ECO:0007669"/>
    <property type="project" value="UniProtKB-UniRule"/>
</dbReference>
<dbReference type="HAMAP" id="MF_00365">
    <property type="entry name" value="RecF"/>
    <property type="match status" value="1"/>
</dbReference>
<comment type="caution">
    <text evidence="15">The sequence shown here is derived from an EMBL/GenBank/DDBJ whole genome shotgun (WGS) entry which is preliminary data.</text>
</comment>
<dbReference type="Gene3D" id="3.40.50.300">
    <property type="entry name" value="P-loop containing nucleotide triphosphate hydrolases"/>
    <property type="match status" value="1"/>
</dbReference>
<evidence type="ECO:0000256" key="2">
    <source>
        <dbReference type="ARBA" id="ARBA00008016"/>
    </source>
</evidence>
<dbReference type="PANTHER" id="PTHR32182:SF0">
    <property type="entry name" value="DNA REPLICATION AND REPAIR PROTEIN RECF"/>
    <property type="match status" value="1"/>
</dbReference>
<dbReference type="SUPFAM" id="SSF52540">
    <property type="entry name" value="P-loop containing nucleoside triphosphate hydrolases"/>
    <property type="match status" value="1"/>
</dbReference>
<dbReference type="FunFam" id="1.20.1050.90:FF:000002">
    <property type="entry name" value="DNA replication and repair protein RecF"/>
    <property type="match status" value="1"/>
</dbReference>
<dbReference type="GO" id="GO:0005737">
    <property type="term" value="C:cytoplasm"/>
    <property type="evidence" value="ECO:0007669"/>
    <property type="project" value="UniProtKB-SubCell"/>
</dbReference>
<dbReference type="GO" id="GO:0005524">
    <property type="term" value="F:ATP binding"/>
    <property type="evidence" value="ECO:0007669"/>
    <property type="project" value="UniProtKB-UniRule"/>
</dbReference>
<organism evidence="15 16">
    <name type="scientific">Candidatus Reconcilbacillus cellulovorans</name>
    <dbReference type="NCBI Taxonomy" id="1906605"/>
    <lineage>
        <taxon>Bacteria</taxon>
        <taxon>Bacillati</taxon>
        <taxon>Bacillota</taxon>
        <taxon>Bacilli</taxon>
        <taxon>Bacillales</taxon>
        <taxon>Paenibacillaceae</taxon>
        <taxon>Candidatus Reconcilbacillus</taxon>
    </lineage>
</organism>
<dbReference type="InterPro" id="IPR018078">
    <property type="entry name" value="DNA-binding_RecF_CS"/>
</dbReference>
<proteinExistence type="inferred from homology"/>
<dbReference type="AlphaFoldDB" id="A0A2A6E0Y7"/>
<evidence type="ECO:0000256" key="3">
    <source>
        <dbReference type="ARBA" id="ARBA00020170"/>
    </source>
</evidence>
<keyword evidence="10 12" id="KW-0234">DNA repair</keyword>
<dbReference type="Gene3D" id="1.20.1050.90">
    <property type="entry name" value="RecF/RecN/SMC, N-terminal domain"/>
    <property type="match status" value="1"/>
</dbReference>
<gene>
    <name evidence="12" type="primary">recF</name>
    <name evidence="15" type="ORF">BLM47_07805</name>
</gene>
<dbReference type="Pfam" id="PF02463">
    <property type="entry name" value="SMC_N"/>
    <property type="match status" value="1"/>
</dbReference>
<dbReference type="GO" id="GO:0000731">
    <property type="term" value="P:DNA synthesis involved in DNA repair"/>
    <property type="evidence" value="ECO:0007669"/>
    <property type="project" value="TreeGrafter"/>
</dbReference>